<evidence type="ECO:0000259" key="3">
    <source>
        <dbReference type="PROSITE" id="PS51915"/>
    </source>
</evidence>
<feature type="domain" description="ZAD" evidence="3">
    <location>
        <begin position="3"/>
        <end position="75"/>
    </location>
</feature>
<dbReference type="SMART" id="SM00355">
    <property type="entry name" value="ZnF_C2H2"/>
    <property type="match status" value="2"/>
</dbReference>
<evidence type="ECO:0000256" key="2">
    <source>
        <dbReference type="SAM" id="MobiDB-lite"/>
    </source>
</evidence>
<dbReference type="SMART" id="SM00868">
    <property type="entry name" value="zf-AD"/>
    <property type="match status" value="1"/>
</dbReference>
<name>A0AAV1JBN2_9NEOP</name>
<sequence length="297" mass="34707">MDDICRLCCSKNFVNNYIFDEENALFLKMSMYLPIKVFKNDPLPQKICDKCSCKVNDFYQFCNETLEVENRLRKMLSLESILTSSKETNNKTSIASSHCNEQSTQTDSSLEMKIKVEPQKSPTIKQESDSNDENDISNDASDSDDNLLINIKKNKKATGKHQDKMGQKKNLIRAQFLDMNLEQNDINLSLVKEESDDDFNHLDELDNEIHYCCICFVKCKTKNDMLQHYKTHLDKTQLEKPPMPPPFPIEAKCDRCKKTMRNKKAWKAHWQRHWLNDRPPLPLFTLRKELPRTSSDI</sequence>
<feature type="region of interest" description="Disordered" evidence="2">
    <location>
        <begin position="92"/>
        <end position="144"/>
    </location>
</feature>
<feature type="binding site" evidence="1">
    <location>
        <position position="5"/>
    </location>
    <ligand>
        <name>Zn(2+)</name>
        <dbReference type="ChEBI" id="CHEBI:29105"/>
    </ligand>
</feature>
<feature type="binding site" evidence="1">
    <location>
        <position position="8"/>
    </location>
    <ligand>
        <name>Zn(2+)</name>
        <dbReference type="ChEBI" id="CHEBI:29105"/>
    </ligand>
</feature>
<proteinExistence type="predicted"/>
<dbReference type="GO" id="GO:0005634">
    <property type="term" value="C:nucleus"/>
    <property type="evidence" value="ECO:0007669"/>
    <property type="project" value="InterPro"/>
</dbReference>
<dbReference type="PANTHER" id="PTHR39942">
    <property type="entry name" value="BCDNA.LD26519-RELATED"/>
    <property type="match status" value="1"/>
</dbReference>
<feature type="compositionally biased region" description="Polar residues" evidence="2">
    <location>
        <begin position="92"/>
        <end position="109"/>
    </location>
</feature>
<dbReference type="AlphaFoldDB" id="A0AAV1JBN2"/>
<dbReference type="InterPro" id="IPR012934">
    <property type="entry name" value="Znf_AD"/>
</dbReference>
<dbReference type="InterPro" id="IPR013087">
    <property type="entry name" value="Znf_C2H2_type"/>
</dbReference>
<keyword evidence="1" id="KW-0862">Zinc</keyword>
<dbReference type="EMBL" id="CAVLEF010000008">
    <property type="protein sequence ID" value="CAK1546794.1"/>
    <property type="molecule type" value="Genomic_DNA"/>
</dbReference>
<feature type="compositionally biased region" description="Acidic residues" evidence="2">
    <location>
        <begin position="129"/>
        <end position="144"/>
    </location>
</feature>
<dbReference type="Pfam" id="PF07776">
    <property type="entry name" value="zf-AD"/>
    <property type="match status" value="1"/>
</dbReference>
<dbReference type="Gene3D" id="3.30.160.60">
    <property type="entry name" value="Classic Zinc Finger"/>
    <property type="match status" value="1"/>
</dbReference>
<organism evidence="4 5">
    <name type="scientific">Leptosia nina</name>
    <dbReference type="NCBI Taxonomy" id="320188"/>
    <lineage>
        <taxon>Eukaryota</taxon>
        <taxon>Metazoa</taxon>
        <taxon>Ecdysozoa</taxon>
        <taxon>Arthropoda</taxon>
        <taxon>Hexapoda</taxon>
        <taxon>Insecta</taxon>
        <taxon>Pterygota</taxon>
        <taxon>Neoptera</taxon>
        <taxon>Endopterygota</taxon>
        <taxon>Lepidoptera</taxon>
        <taxon>Glossata</taxon>
        <taxon>Ditrysia</taxon>
        <taxon>Papilionoidea</taxon>
        <taxon>Pieridae</taxon>
        <taxon>Pierinae</taxon>
        <taxon>Leptosia</taxon>
    </lineage>
</organism>
<keyword evidence="5" id="KW-1185">Reference proteome</keyword>
<gene>
    <name evidence="4" type="ORF">LNINA_LOCUS6316</name>
</gene>
<reference evidence="4 5" key="1">
    <citation type="submission" date="2023-11" db="EMBL/GenBank/DDBJ databases">
        <authorList>
            <person name="Okamura Y."/>
        </authorList>
    </citation>
    <scope>NUCLEOTIDE SEQUENCE [LARGE SCALE GENOMIC DNA]</scope>
</reference>
<dbReference type="PANTHER" id="PTHR39942:SF1">
    <property type="entry name" value="BCDNA.LD26519-RELATED"/>
    <property type="match status" value="1"/>
</dbReference>
<dbReference type="SUPFAM" id="SSF57716">
    <property type="entry name" value="Glucocorticoid receptor-like (DNA-binding domain)"/>
    <property type="match status" value="1"/>
</dbReference>
<keyword evidence="1" id="KW-0863">Zinc-finger</keyword>
<keyword evidence="1" id="KW-0479">Metal-binding</keyword>
<feature type="binding site" evidence="1">
    <location>
        <position position="51"/>
    </location>
    <ligand>
        <name>Zn(2+)</name>
        <dbReference type="ChEBI" id="CHEBI:29105"/>
    </ligand>
</feature>
<evidence type="ECO:0000313" key="4">
    <source>
        <dbReference type="EMBL" id="CAK1546794.1"/>
    </source>
</evidence>
<dbReference type="Proteomes" id="UP001497472">
    <property type="component" value="Unassembled WGS sequence"/>
</dbReference>
<feature type="binding site" evidence="1">
    <location>
        <position position="48"/>
    </location>
    <ligand>
        <name>Zn(2+)</name>
        <dbReference type="ChEBI" id="CHEBI:29105"/>
    </ligand>
</feature>
<dbReference type="PROSITE" id="PS00028">
    <property type="entry name" value="ZINC_FINGER_C2H2_1"/>
    <property type="match status" value="1"/>
</dbReference>
<evidence type="ECO:0000313" key="5">
    <source>
        <dbReference type="Proteomes" id="UP001497472"/>
    </source>
</evidence>
<dbReference type="Gene3D" id="3.40.1800.20">
    <property type="match status" value="1"/>
</dbReference>
<protein>
    <recommendedName>
        <fullName evidence="3">ZAD domain-containing protein</fullName>
    </recommendedName>
</protein>
<dbReference type="GO" id="GO:0008270">
    <property type="term" value="F:zinc ion binding"/>
    <property type="evidence" value="ECO:0007669"/>
    <property type="project" value="UniProtKB-UniRule"/>
</dbReference>
<evidence type="ECO:0000256" key="1">
    <source>
        <dbReference type="PROSITE-ProRule" id="PRU01263"/>
    </source>
</evidence>
<accession>A0AAV1JBN2</accession>
<dbReference type="PROSITE" id="PS51915">
    <property type="entry name" value="ZAD"/>
    <property type="match status" value="1"/>
</dbReference>
<comment type="caution">
    <text evidence="4">The sequence shown here is derived from an EMBL/GenBank/DDBJ whole genome shotgun (WGS) entry which is preliminary data.</text>
</comment>